<evidence type="ECO:0000313" key="7">
    <source>
        <dbReference type="EMBL" id="SIQ58014.1"/>
    </source>
</evidence>
<evidence type="ECO:0000259" key="6">
    <source>
        <dbReference type="PROSITE" id="PS50122"/>
    </source>
</evidence>
<dbReference type="Pfam" id="PF01339">
    <property type="entry name" value="CheB_methylest"/>
    <property type="match status" value="1"/>
</dbReference>
<dbReference type="OrthoDB" id="9793421at2"/>
<gene>
    <name evidence="7" type="ORF">SAMN05421546_1493</name>
</gene>
<sequence length="509" mass="54601">MADPRRTILLARPGEARERLRAGLQQAGVDVVLEADPLETGIEEIRGAGARNLVIAVDAEVEDALERFDPILADDNYRILFEEVALVGARDGWDVARWSRHLGAKLLGHGDVLPEGHEPDEVTSEAELLESALESIDANLQAMPVDEEPADQPDNQVSDVALPEPATDAALDWTRFQDFEAVNELPAANAPQAADTDFRAALAPLDESDLPAEQAYERIEEEMAQFEVQTPSDRWQDFERPVVEGAESEFELEPAKTEVAAPPEAPSWSLTDESMPVSEATTTGSHEGLAGLNDRIAKLSLVGDESDDESIEVAETAAVASPPRSDLAVEGAVLLVGGIGGPDPLRQILQQLGSDFSVPVLVQQWLDGGQYDRLVRQMDRASQMPVELAEAGKALQAGHVYVVPTAISVERGGNGVMHFTEVPSRRFADVLSALPAGSSGVVLLSGASEDFVEPAQRFQQAGGRLFAQSAEGCYDHVVPALLIQRGAEANSPVGLATQLVARWQQQVSA</sequence>
<feature type="domain" description="CheB-type methylesterase" evidence="6">
    <location>
        <begin position="323"/>
        <end position="487"/>
    </location>
</feature>
<dbReference type="AlphaFoldDB" id="A0A1N6TXG7"/>
<organism evidence="7 8">
    <name type="scientific">Solilutibacter tolerans</name>
    <dbReference type="NCBI Taxonomy" id="1604334"/>
    <lineage>
        <taxon>Bacteria</taxon>
        <taxon>Pseudomonadati</taxon>
        <taxon>Pseudomonadota</taxon>
        <taxon>Gammaproteobacteria</taxon>
        <taxon>Lysobacterales</taxon>
        <taxon>Lysobacteraceae</taxon>
        <taxon>Solilutibacter</taxon>
    </lineage>
</organism>
<feature type="region of interest" description="Disordered" evidence="5">
    <location>
        <begin position="249"/>
        <end position="288"/>
    </location>
</feature>
<dbReference type="Gene3D" id="3.40.50.180">
    <property type="entry name" value="Methylesterase CheB, C-terminal domain"/>
    <property type="match status" value="1"/>
</dbReference>
<keyword evidence="8" id="KW-1185">Reference proteome</keyword>
<evidence type="ECO:0000256" key="2">
    <source>
        <dbReference type="ARBA" id="ARBA00039140"/>
    </source>
</evidence>
<dbReference type="PANTHER" id="PTHR42872">
    <property type="entry name" value="PROTEIN-GLUTAMATE METHYLESTERASE/PROTEIN-GLUTAMINE GLUTAMINASE"/>
    <property type="match status" value="1"/>
</dbReference>
<dbReference type="PANTHER" id="PTHR42872:SF6">
    <property type="entry name" value="PROTEIN-GLUTAMATE METHYLESTERASE_PROTEIN-GLUTAMINE GLUTAMINASE"/>
    <property type="match status" value="1"/>
</dbReference>
<reference evidence="8" key="1">
    <citation type="submission" date="2017-01" db="EMBL/GenBank/DDBJ databases">
        <authorList>
            <person name="Varghese N."/>
            <person name="Submissions S."/>
        </authorList>
    </citation>
    <scope>NUCLEOTIDE SEQUENCE [LARGE SCALE GENOMIC DNA]</scope>
    <source>
        <strain evidence="8">UM1</strain>
    </source>
</reference>
<dbReference type="GO" id="GO:0006935">
    <property type="term" value="P:chemotaxis"/>
    <property type="evidence" value="ECO:0007669"/>
    <property type="project" value="InterPro"/>
</dbReference>
<name>A0A1N6TXG7_9GAMM</name>
<proteinExistence type="predicted"/>
<evidence type="ECO:0000313" key="8">
    <source>
        <dbReference type="Proteomes" id="UP000241788"/>
    </source>
</evidence>
<dbReference type="GO" id="GO:0000156">
    <property type="term" value="F:phosphorelay response regulator activity"/>
    <property type="evidence" value="ECO:0007669"/>
    <property type="project" value="InterPro"/>
</dbReference>
<comment type="catalytic activity">
    <reaction evidence="3">
        <text>[protein]-L-glutamate 5-O-methyl ester + H2O = L-glutamyl-[protein] + methanol + H(+)</text>
        <dbReference type="Rhea" id="RHEA:23236"/>
        <dbReference type="Rhea" id="RHEA-COMP:10208"/>
        <dbReference type="Rhea" id="RHEA-COMP:10311"/>
        <dbReference type="ChEBI" id="CHEBI:15377"/>
        <dbReference type="ChEBI" id="CHEBI:15378"/>
        <dbReference type="ChEBI" id="CHEBI:17790"/>
        <dbReference type="ChEBI" id="CHEBI:29973"/>
        <dbReference type="ChEBI" id="CHEBI:82795"/>
        <dbReference type="EC" id="3.1.1.61"/>
    </reaction>
</comment>
<dbReference type="GO" id="GO:0005737">
    <property type="term" value="C:cytoplasm"/>
    <property type="evidence" value="ECO:0007669"/>
    <property type="project" value="InterPro"/>
</dbReference>
<keyword evidence="1" id="KW-0378">Hydrolase</keyword>
<dbReference type="Proteomes" id="UP000241788">
    <property type="component" value="Unassembled WGS sequence"/>
</dbReference>
<dbReference type="InterPro" id="IPR000673">
    <property type="entry name" value="Sig_transdc_resp-reg_Me-estase"/>
</dbReference>
<dbReference type="EMBL" id="FTLW01000003">
    <property type="protein sequence ID" value="SIQ58014.1"/>
    <property type="molecule type" value="Genomic_DNA"/>
</dbReference>
<accession>A0A1N6TXG7</accession>
<evidence type="ECO:0000256" key="4">
    <source>
        <dbReference type="PROSITE-ProRule" id="PRU00050"/>
    </source>
</evidence>
<dbReference type="GO" id="GO:0008984">
    <property type="term" value="F:protein-glutamate methylesterase activity"/>
    <property type="evidence" value="ECO:0007669"/>
    <property type="project" value="UniProtKB-EC"/>
</dbReference>
<dbReference type="STRING" id="1604334.SAMN05421546_1493"/>
<dbReference type="InterPro" id="IPR035909">
    <property type="entry name" value="CheB_C"/>
</dbReference>
<protein>
    <recommendedName>
        <fullName evidence="2">protein-glutamate methylesterase</fullName>
        <ecNumber evidence="2">3.1.1.61</ecNumber>
    </recommendedName>
</protein>
<comment type="caution">
    <text evidence="4">Lacks conserved residue(s) required for the propagation of feature annotation.</text>
</comment>
<dbReference type="PROSITE" id="PS50122">
    <property type="entry name" value="CHEB"/>
    <property type="match status" value="1"/>
</dbReference>
<dbReference type="EC" id="3.1.1.61" evidence="2"/>
<evidence type="ECO:0000256" key="1">
    <source>
        <dbReference type="ARBA" id="ARBA00022801"/>
    </source>
</evidence>
<dbReference type="RefSeq" id="WP_076586846.1">
    <property type="nucleotide sequence ID" value="NZ_FTLW01000003.1"/>
</dbReference>
<dbReference type="SUPFAM" id="SSF52738">
    <property type="entry name" value="Methylesterase CheB, C-terminal domain"/>
    <property type="match status" value="1"/>
</dbReference>
<evidence type="ECO:0000256" key="3">
    <source>
        <dbReference type="ARBA" id="ARBA00048267"/>
    </source>
</evidence>
<evidence type="ECO:0000256" key="5">
    <source>
        <dbReference type="SAM" id="MobiDB-lite"/>
    </source>
</evidence>